<reference evidence="2" key="1">
    <citation type="journal article" date="2022" name="Nat. Commun.">
        <title>Chromosome evolution and the genetic basis of agronomically important traits in greater yam.</title>
        <authorList>
            <person name="Bredeson J.V."/>
            <person name="Lyons J.B."/>
            <person name="Oniyinde I.O."/>
            <person name="Okereke N.R."/>
            <person name="Kolade O."/>
            <person name="Nnabue I."/>
            <person name="Nwadili C.O."/>
            <person name="Hribova E."/>
            <person name="Parker M."/>
            <person name="Nwogha J."/>
            <person name="Shu S."/>
            <person name="Carlson J."/>
            <person name="Kariba R."/>
            <person name="Muthemba S."/>
            <person name="Knop K."/>
            <person name="Barton G.J."/>
            <person name="Sherwood A.V."/>
            <person name="Lopez-Montes A."/>
            <person name="Asiedu R."/>
            <person name="Jamnadass R."/>
            <person name="Muchugi A."/>
            <person name="Goodstein D."/>
            <person name="Egesi C.N."/>
            <person name="Featherston J."/>
            <person name="Asfaw A."/>
            <person name="Simpson G.G."/>
            <person name="Dolezel J."/>
            <person name="Hendre P.S."/>
            <person name="Van Deynze A."/>
            <person name="Kumar P.L."/>
            <person name="Obidiegwu J.E."/>
            <person name="Bhattacharjee R."/>
            <person name="Rokhsar D.S."/>
        </authorList>
    </citation>
    <scope>NUCLEOTIDE SEQUENCE [LARGE SCALE GENOMIC DNA]</scope>
    <source>
        <strain evidence="2">cv. TDa95/00328</strain>
    </source>
</reference>
<comment type="caution">
    <text evidence="1">The sequence shown here is derived from an EMBL/GenBank/DDBJ whole genome shotgun (WGS) entry which is preliminary data.</text>
</comment>
<accession>A0ACB7V150</accession>
<organism evidence="1 2">
    <name type="scientific">Dioscorea alata</name>
    <name type="common">Purple yam</name>
    <dbReference type="NCBI Taxonomy" id="55571"/>
    <lineage>
        <taxon>Eukaryota</taxon>
        <taxon>Viridiplantae</taxon>
        <taxon>Streptophyta</taxon>
        <taxon>Embryophyta</taxon>
        <taxon>Tracheophyta</taxon>
        <taxon>Spermatophyta</taxon>
        <taxon>Magnoliopsida</taxon>
        <taxon>Liliopsida</taxon>
        <taxon>Dioscoreales</taxon>
        <taxon>Dioscoreaceae</taxon>
        <taxon>Dioscorea</taxon>
    </lineage>
</organism>
<protein>
    <submittedName>
        <fullName evidence="1">BRCT domain-containing protein</fullName>
    </submittedName>
</protein>
<proteinExistence type="predicted"/>
<keyword evidence="2" id="KW-1185">Reference proteome</keyword>
<dbReference type="Proteomes" id="UP000827976">
    <property type="component" value="Chromosome 12"/>
</dbReference>
<name>A0ACB7V150_DIOAL</name>
<gene>
    <name evidence="1" type="ORF">IHE45_12G021700</name>
</gene>
<dbReference type="EMBL" id="CM037022">
    <property type="protein sequence ID" value="KAH7666832.1"/>
    <property type="molecule type" value="Genomic_DNA"/>
</dbReference>
<sequence>MVENLQTGKPLKRKDQFLGMRCRLPWKKAEKLLPFCKTNDQEISQDKDSVSSSIAREHSILETNYAFYKQNTKDLRRRKYMADVRVMFSQHLDSNTLKRQKKIVARLELATASSIFDATHFIADKFARTRNMLEAMALGRPVVTHMWLESCGQANCLINEKNYIVRDLKKEKQFCFSMPVSLAYACQNPLLKGRRVFVTPNTKPDREVLLSLVKASSGEPMKMTEISAINDDKLLEILIISCEEDHAICHPLLDKGANVYNSELLLTGIVIQKLEYERHVLFANHAEDL</sequence>
<evidence type="ECO:0000313" key="2">
    <source>
        <dbReference type="Proteomes" id="UP000827976"/>
    </source>
</evidence>
<evidence type="ECO:0000313" key="1">
    <source>
        <dbReference type="EMBL" id="KAH7666832.1"/>
    </source>
</evidence>